<evidence type="ECO:0000256" key="1">
    <source>
        <dbReference type="SAM" id="MobiDB-lite"/>
    </source>
</evidence>
<proteinExistence type="predicted"/>
<feature type="region of interest" description="Disordered" evidence="1">
    <location>
        <begin position="191"/>
        <end position="214"/>
    </location>
</feature>
<dbReference type="PANTHER" id="PTHR33318:SF7">
    <property type="entry name" value="PROTEIN JASON"/>
    <property type="match status" value="1"/>
</dbReference>
<reference evidence="2" key="1">
    <citation type="submission" date="2024-03" db="EMBL/GenBank/DDBJ databases">
        <title>WGS assembly of Saponaria officinalis var. Norfolk2.</title>
        <authorList>
            <person name="Jenkins J."/>
            <person name="Shu S."/>
            <person name="Grimwood J."/>
            <person name="Barry K."/>
            <person name="Goodstein D."/>
            <person name="Schmutz J."/>
            <person name="Leebens-Mack J."/>
            <person name="Osbourn A."/>
        </authorList>
    </citation>
    <scope>NUCLEOTIDE SEQUENCE [LARGE SCALE GENOMIC DNA]</scope>
    <source>
        <strain evidence="2">JIC</strain>
    </source>
</reference>
<feature type="compositionally biased region" description="Polar residues" evidence="1">
    <location>
        <begin position="400"/>
        <end position="416"/>
    </location>
</feature>
<name>A0AAW1GJF0_SAPOF</name>
<sequence>MPVTYCDVFSSLWRSLLAMGCFFDCFRVRSDHHRRRPRPVSDSSQTSATEEVAGRIHLSSLFQGEEKDECVVKDRENLVRRVGRFDIDEGLLEEVKILKACGTLPETPAEIRKAVKFSAQLEESDVKMPPNALQSSSDTPSAIQTDEVLPETFESANSGTTHNVVESSPETPEQKKKVEFVVGTSEKLHVGVPSSMRKGSPYATPRTITDDMQTPGTVYATNMKSLAEGNGQIRSQYVNTVLNPIDSVCELEELKEEHVATPSPVVKSKENSVNEGMSGDITLSKWLKSLPPRGDGHNREAASIRKANPRKAPEDDRPIIGLVAAHWNEQEDTPHVPPKWWDGNGIPNSTTKYKEDQKVRWHATPFEERLEKALSEETCAPQRKPIAGEPISFGELEGQDTATSQLKTTPPSVVSF</sequence>
<evidence type="ECO:0000313" key="3">
    <source>
        <dbReference type="Proteomes" id="UP001443914"/>
    </source>
</evidence>
<gene>
    <name evidence="2" type="ORF">RND81_14G004900</name>
</gene>
<dbReference type="AlphaFoldDB" id="A0AAW1GJF0"/>
<dbReference type="PANTHER" id="PTHR33318">
    <property type="entry name" value="ASPARTYL/GLUTAMYL-TRNA(ASN/GLN) AMIDOTRANSFERASE SUBUNIT"/>
    <property type="match status" value="1"/>
</dbReference>
<feature type="region of interest" description="Disordered" evidence="1">
    <location>
        <begin position="329"/>
        <end position="358"/>
    </location>
</feature>
<dbReference type="EMBL" id="JBDFQZ010000014">
    <property type="protein sequence ID" value="KAK9663897.1"/>
    <property type="molecule type" value="Genomic_DNA"/>
</dbReference>
<comment type="caution">
    <text evidence="2">The sequence shown here is derived from an EMBL/GenBank/DDBJ whole genome shotgun (WGS) entry which is preliminary data.</text>
</comment>
<accession>A0AAW1GJF0</accession>
<dbReference type="Proteomes" id="UP001443914">
    <property type="component" value="Unassembled WGS sequence"/>
</dbReference>
<protein>
    <recommendedName>
        <fullName evidence="4">Protein JASON</fullName>
    </recommendedName>
</protein>
<keyword evidence="3" id="KW-1185">Reference proteome</keyword>
<dbReference type="InterPro" id="IPR039300">
    <property type="entry name" value="JASON"/>
</dbReference>
<evidence type="ECO:0000313" key="2">
    <source>
        <dbReference type="EMBL" id="KAK9663897.1"/>
    </source>
</evidence>
<feature type="compositionally biased region" description="Polar residues" evidence="1">
    <location>
        <begin position="156"/>
        <end position="171"/>
    </location>
</feature>
<evidence type="ECO:0008006" key="4">
    <source>
        <dbReference type="Google" id="ProtNLM"/>
    </source>
</evidence>
<organism evidence="2 3">
    <name type="scientific">Saponaria officinalis</name>
    <name type="common">Common soapwort</name>
    <name type="synonym">Lychnis saponaria</name>
    <dbReference type="NCBI Taxonomy" id="3572"/>
    <lineage>
        <taxon>Eukaryota</taxon>
        <taxon>Viridiplantae</taxon>
        <taxon>Streptophyta</taxon>
        <taxon>Embryophyta</taxon>
        <taxon>Tracheophyta</taxon>
        <taxon>Spermatophyta</taxon>
        <taxon>Magnoliopsida</taxon>
        <taxon>eudicotyledons</taxon>
        <taxon>Gunneridae</taxon>
        <taxon>Pentapetalae</taxon>
        <taxon>Caryophyllales</taxon>
        <taxon>Caryophyllaceae</taxon>
        <taxon>Caryophylleae</taxon>
        <taxon>Saponaria</taxon>
    </lineage>
</organism>
<feature type="region of interest" description="Disordered" evidence="1">
    <location>
        <begin position="156"/>
        <end position="175"/>
    </location>
</feature>
<feature type="region of interest" description="Disordered" evidence="1">
    <location>
        <begin position="287"/>
        <end position="315"/>
    </location>
</feature>
<feature type="region of interest" description="Disordered" evidence="1">
    <location>
        <begin position="374"/>
        <end position="416"/>
    </location>
</feature>
<feature type="compositionally biased region" description="Basic and acidic residues" evidence="1">
    <location>
        <begin position="294"/>
        <end position="303"/>
    </location>
</feature>
<dbReference type="GO" id="GO:0007142">
    <property type="term" value="P:male meiosis II"/>
    <property type="evidence" value="ECO:0007669"/>
    <property type="project" value="InterPro"/>
</dbReference>